<keyword evidence="1" id="KW-0472">Membrane</keyword>
<dbReference type="PANTHER" id="PTHR20990">
    <property type="entry name" value="PEROXISOMAL BIOGENESIS FACTOR 11"/>
    <property type="match status" value="1"/>
</dbReference>
<proteinExistence type="predicted"/>
<organism evidence="4 5">
    <name type="scientific">Acropora cervicornis</name>
    <name type="common">Staghorn coral</name>
    <dbReference type="NCBI Taxonomy" id="6130"/>
    <lineage>
        <taxon>Eukaryota</taxon>
        <taxon>Metazoa</taxon>
        <taxon>Cnidaria</taxon>
        <taxon>Anthozoa</taxon>
        <taxon>Hexacorallia</taxon>
        <taxon>Scleractinia</taxon>
        <taxon>Astrocoeniina</taxon>
        <taxon>Acroporidae</taxon>
        <taxon>Acropora</taxon>
    </lineage>
</organism>
<name>A0AAD9VFX1_ACRCE</name>
<reference evidence="4" key="1">
    <citation type="journal article" date="2023" name="G3 (Bethesda)">
        <title>Whole genome assembly and annotation of the endangered Caribbean coral Acropora cervicornis.</title>
        <authorList>
            <person name="Selwyn J.D."/>
            <person name="Vollmer S.V."/>
        </authorList>
    </citation>
    <scope>NUCLEOTIDE SEQUENCE</scope>
    <source>
        <strain evidence="4">K2</strain>
    </source>
</reference>
<dbReference type="PANTHER" id="PTHR20990:SF1">
    <property type="entry name" value="PEROXISOMAL MEMBRANE PROTEIN 11C"/>
    <property type="match status" value="1"/>
</dbReference>
<evidence type="ECO:0000313" key="4">
    <source>
        <dbReference type="EMBL" id="KAK2572989.1"/>
    </source>
</evidence>
<dbReference type="InterPro" id="IPR026510">
    <property type="entry name" value="PEX11C_met"/>
</dbReference>
<dbReference type="GO" id="GO:0016559">
    <property type="term" value="P:peroxisome fission"/>
    <property type="evidence" value="ECO:0007669"/>
    <property type="project" value="InterPro"/>
</dbReference>
<keyword evidence="5" id="KW-1185">Reference proteome</keyword>
<dbReference type="GO" id="GO:0005778">
    <property type="term" value="C:peroxisomal membrane"/>
    <property type="evidence" value="ECO:0007669"/>
    <property type="project" value="UniProtKB-SubCell"/>
</dbReference>
<dbReference type="InterPro" id="IPR008733">
    <property type="entry name" value="PEX11"/>
</dbReference>
<sequence length="254" mass="28530">MAENLTVVLETYRGREKIMRILQYASFLASGGLSKVSCGSAGDKFLIFAEAMSECRTVLRLFDDAAMISYARSYGTGKEKRDKIFRWTNLVDILSGLTFYPLEHIAWARDKKLLPGNSSKFWDASLYCWIVSLVACIIRDLWLLKKLQQQETKRPGPKTGSGDSSFPHSNNEYVSPILVKNKQERCLQNRLIISVIGFTADLAMAINWAPQGILWAQKLSTWSVGLLGTLSSLCELYKYFNPATTLPDEAHASL</sequence>
<comment type="caution">
    <text evidence="4">The sequence shown here is derived from an EMBL/GenBank/DDBJ whole genome shotgun (WGS) entry which is preliminary data.</text>
</comment>
<evidence type="ECO:0000256" key="2">
    <source>
        <dbReference type="ARBA" id="ARBA00023140"/>
    </source>
</evidence>
<dbReference type="EMBL" id="JARQWQ010000003">
    <property type="protein sequence ID" value="KAK2572989.1"/>
    <property type="molecule type" value="Genomic_DNA"/>
</dbReference>
<evidence type="ECO:0000313" key="5">
    <source>
        <dbReference type="Proteomes" id="UP001249851"/>
    </source>
</evidence>
<dbReference type="AlphaFoldDB" id="A0AAD9VFX1"/>
<reference evidence="4" key="2">
    <citation type="journal article" date="2023" name="Science">
        <title>Genomic signatures of disease resistance in endangered staghorn corals.</title>
        <authorList>
            <person name="Vollmer S.V."/>
            <person name="Selwyn J.D."/>
            <person name="Despard B.A."/>
            <person name="Roesel C.L."/>
        </authorList>
    </citation>
    <scope>NUCLEOTIDE SEQUENCE</scope>
    <source>
        <strain evidence="4">K2</strain>
    </source>
</reference>
<evidence type="ECO:0000256" key="1">
    <source>
        <dbReference type="ARBA" id="ARBA00023136"/>
    </source>
</evidence>
<dbReference type="Proteomes" id="UP001249851">
    <property type="component" value="Unassembled WGS sequence"/>
</dbReference>
<gene>
    <name evidence="4" type="ORF">P5673_002010</name>
</gene>
<comment type="subcellular location">
    <subcellularLocation>
        <location evidence="3">Peroxisome membrane</location>
    </subcellularLocation>
</comment>
<accession>A0AAD9VFX1</accession>
<dbReference type="Pfam" id="PF05648">
    <property type="entry name" value="PEX11"/>
    <property type="match status" value="1"/>
</dbReference>
<evidence type="ECO:0000256" key="3">
    <source>
        <dbReference type="ARBA" id="ARBA00046271"/>
    </source>
</evidence>
<protein>
    <submittedName>
        <fullName evidence="4">Peroxisomal membrane protein 11C</fullName>
    </submittedName>
</protein>
<keyword evidence="2" id="KW-0576">Peroxisome</keyword>